<accession>A0ACC1MZX0</accession>
<dbReference type="EMBL" id="JANJQO010001121">
    <property type="protein sequence ID" value="KAJ2972570.1"/>
    <property type="molecule type" value="Genomic_DNA"/>
</dbReference>
<sequence length="341" mass="37881">MTVPTRSLGRDGPLVQAVGFGAMSFGGVYGQTATSAEKLQVLDRAYEIGERFWDTADVYGDSEDCIGEWFAKSGKRDDIFIATKFGIVASPTEGLTVRTDPAYCREACEKSLKRLGVETIDLYYMHRVDTTTPIEKTMEVMVQLKKEGKIRYIGLSECSASAIRRAHAVHPISAYQVEYSPFTLDIESPESGILKTCRELGISVVAYSPIGRGLLTGQIKSPEDLPEDDFRRNTPRFSNDNFPRILELIKKIESIASVHKCTVSQVCLAWLLAQGNDIIPIPGTRTIKYLEQNTQAASIILTQKEVDDLRKYSEESNIIGQRYPDSFSNLASRDSAPLDTN</sequence>
<evidence type="ECO:0000313" key="2">
    <source>
        <dbReference type="Proteomes" id="UP001143910"/>
    </source>
</evidence>
<protein>
    <submittedName>
        <fullName evidence="1">Uncharacterized protein</fullName>
    </submittedName>
</protein>
<evidence type="ECO:0000313" key="1">
    <source>
        <dbReference type="EMBL" id="KAJ2972570.1"/>
    </source>
</evidence>
<reference evidence="1" key="1">
    <citation type="submission" date="2022-08" db="EMBL/GenBank/DDBJ databases">
        <title>Genome Sequence of Lecanicillium fungicola.</title>
        <authorList>
            <person name="Buettner E."/>
        </authorList>
    </citation>
    <scope>NUCLEOTIDE SEQUENCE</scope>
    <source>
        <strain evidence="1">Babe33</strain>
    </source>
</reference>
<proteinExistence type="predicted"/>
<gene>
    <name evidence="1" type="ORF">NQ176_g7081</name>
</gene>
<keyword evidence="2" id="KW-1185">Reference proteome</keyword>
<comment type="caution">
    <text evidence="1">The sequence shown here is derived from an EMBL/GenBank/DDBJ whole genome shotgun (WGS) entry which is preliminary data.</text>
</comment>
<dbReference type="Proteomes" id="UP001143910">
    <property type="component" value="Unassembled WGS sequence"/>
</dbReference>
<organism evidence="1 2">
    <name type="scientific">Zarea fungicola</name>
    <dbReference type="NCBI Taxonomy" id="93591"/>
    <lineage>
        <taxon>Eukaryota</taxon>
        <taxon>Fungi</taxon>
        <taxon>Dikarya</taxon>
        <taxon>Ascomycota</taxon>
        <taxon>Pezizomycotina</taxon>
        <taxon>Sordariomycetes</taxon>
        <taxon>Hypocreomycetidae</taxon>
        <taxon>Hypocreales</taxon>
        <taxon>Cordycipitaceae</taxon>
        <taxon>Zarea</taxon>
    </lineage>
</organism>
<name>A0ACC1MZX0_9HYPO</name>